<dbReference type="AlphaFoldDB" id="A0A0B6Y1Y3"/>
<protein>
    <submittedName>
        <fullName evidence="2">Uncharacterized protein</fullName>
    </submittedName>
</protein>
<name>A0A0B6Y1Y3_9EUPU</name>
<proteinExistence type="predicted"/>
<evidence type="ECO:0000256" key="1">
    <source>
        <dbReference type="SAM" id="MobiDB-lite"/>
    </source>
</evidence>
<gene>
    <name evidence="2" type="primary">ORF10019</name>
</gene>
<reference evidence="2" key="1">
    <citation type="submission" date="2014-12" db="EMBL/GenBank/DDBJ databases">
        <title>Insight into the proteome of Arion vulgaris.</title>
        <authorList>
            <person name="Aradska J."/>
            <person name="Bulat T."/>
            <person name="Smidak R."/>
            <person name="Sarate P."/>
            <person name="Gangsoo J."/>
            <person name="Sialana F."/>
            <person name="Bilban M."/>
            <person name="Lubec G."/>
        </authorList>
    </citation>
    <scope>NUCLEOTIDE SEQUENCE</scope>
    <source>
        <tissue evidence="2">Skin</tissue>
    </source>
</reference>
<dbReference type="EMBL" id="HACG01003294">
    <property type="protein sequence ID" value="CEK50159.1"/>
    <property type="molecule type" value="Transcribed_RNA"/>
</dbReference>
<accession>A0A0B6Y1Y3</accession>
<feature type="non-terminal residue" evidence="2">
    <location>
        <position position="178"/>
    </location>
</feature>
<feature type="non-terminal residue" evidence="2">
    <location>
        <position position="1"/>
    </location>
</feature>
<evidence type="ECO:0000313" key="2">
    <source>
        <dbReference type="EMBL" id="CEK50159.1"/>
    </source>
</evidence>
<feature type="compositionally biased region" description="Low complexity" evidence="1">
    <location>
        <begin position="47"/>
        <end position="59"/>
    </location>
</feature>
<feature type="region of interest" description="Disordered" evidence="1">
    <location>
        <begin position="31"/>
        <end position="63"/>
    </location>
</feature>
<organism evidence="2">
    <name type="scientific">Arion vulgaris</name>
    <dbReference type="NCBI Taxonomy" id="1028688"/>
    <lineage>
        <taxon>Eukaryota</taxon>
        <taxon>Metazoa</taxon>
        <taxon>Spiralia</taxon>
        <taxon>Lophotrochozoa</taxon>
        <taxon>Mollusca</taxon>
        <taxon>Gastropoda</taxon>
        <taxon>Heterobranchia</taxon>
        <taxon>Euthyneura</taxon>
        <taxon>Panpulmonata</taxon>
        <taxon>Eupulmonata</taxon>
        <taxon>Stylommatophora</taxon>
        <taxon>Helicina</taxon>
        <taxon>Arionoidea</taxon>
        <taxon>Arionidae</taxon>
        <taxon>Arion</taxon>
    </lineage>
</organism>
<sequence>ILQKNSSCLYNANMTEAVALLDIDFSEGGNNGKPQHHVANNGHTPQKNSKCSSSSSSNGKGDGGVRVQLQCFVQLKERDKPKQAVLTKIAEEKDGIRSNGSVGDCCKRGGTNNNAVNQTVELCVTDEDYPEPINDRSSDTTFFNHTDKFSKDSAVGSGYEKLESKKNKKSDVRIDLFD</sequence>